<evidence type="ECO:0000313" key="1">
    <source>
        <dbReference type="EMBL" id="KAI3702005.1"/>
    </source>
</evidence>
<accession>A0ACB8ZWH9</accession>
<evidence type="ECO:0000313" key="2">
    <source>
        <dbReference type="Proteomes" id="UP001055879"/>
    </source>
</evidence>
<dbReference type="Proteomes" id="UP001055879">
    <property type="component" value="Linkage Group LG09"/>
</dbReference>
<protein>
    <submittedName>
        <fullName evidence="1">Uncharacterized protein</fullName>
    </submittedName>
</protein>
<organism evidence="1 2">
    <name type="scientific">Arctium lappa</name>
    <name type="common">Greater burdock</name>
    <name type="synonym">Lappa major</name>
    <dbReference type="NCBI Taxonomy" id="4217"/>
    <lineage>
        <taxon>Eukaryota</taxon>
        <taxon>Viridiplantae</taxon>
        <taxon>Streptophyta</taxon>
        <taxon>Embryophyta</taxon>
        <taxon>Tracheophyta</taxon>
        <taxon>Spermatophyta</taxon>
        <taxon>Magnoliopsida</taxon>
        <taxon>eudicotyledons</taxon>
        <taxon>Gunneridae</taxon>
        <taxon>Pentapetalae</taxon>
        <taxon>asterids</taxon>
        <taxon>campanulids</taxon>
        <taxon>Asterales</taxon>
        <taxon>Asteraceae</taxon>
        <taxon>Carduoideae</taxon>
        <taxon>Cardueae</taxon>
        <taxon>Arctiinae</taxon>
        <taxon>Arctium</taxon>
    </lineage>
</organism>
<keyword evidence="2" id="KW-1185">Reference proteome</keyword>
<proteinExistence type="predicted"/>
<sequence length="127" mass="13592">MDLGPLISIIDGESSAEKQVTNINEDEVGTEIAPEVTSKTKVANPRSIAKRVRMDSSKELSFCVGAQSPASSPRRMKTRAGVTTASPVHVVSPVKMVMMPQAEASATRDKGKKVERDVGSMISMKAF</sequence>
<reference evidence="2" key="1">
    <citation type="journal article" date="2022" name="Mol. Ecol. Resour.">
        <title>The genomes of chicory, endive, great burdock and yacon provide insights into Asteraceae palaeo-polyploidization history and plant inulin production.</title>
        <authorList>
            <person name="Fan W."/>
            <person name="Wang S."/>
            <person name="Wang H."/>
            <person name="Wang A."/>
            <person name="Jiang F."/>
            <person name="Liu H."/>
            <person name="Zhao H."/>
            <person name="Xu D."/>
            <person name="Zhang Y."/>
        </authorList>
    </citation>
    <scope>NUCLEOTIDE SEQUENCE [LARGE SCALE GENOMIC DNA]</scope>
    <source>
        <strain evidence="2">cv. Niubang</strain>
    </source>
</reference>
<name>A0ACB8ZWH9_ARCLA</name>
<reference evidence="1 2" key="2">
    <citation type="journal article" date="2022" name="Mol. Ecol. Resour.">
        <title>The genomes of chicory, endive, great burdock and yacon provide insights into Asteraceae paleo-polyploidization history and plant inulin production.</title>
        <authorList>
            <person name="Fan W."/>
            <person name="Wang S."/>
            <person name="Wang H."/>
            <person name="Wang A."/>
            <person name="Jiang F."/>
            <person name="Liu H."/>
            <person name="Zhao H."/>
            <person name="Xu D."/>
            <person name="Zhang Y."/>
        </authorList>
    </citation>
    <scope>NUCLEOTIDE SEQUENCE [LARGE SCALE GENOMIC DNA]</scope>
    <source>
        <strain evidence="2">cv. Niubang</strain>
    </source>
</reference>
<dbReference type="EMBL" id="CM042055">
    <property type="protein sequence ID" value="KAI3702005.1"/>
    <property type="molecule type" value="Genomic_DNA"/>
</dbReference>
<gene>
    <name evidence="1" type="ORF">L6452_27577</name>
</gene>
<comment type="caution">
    <text evidence="1">The sequence shown here is derived from an EMBL/GenBank/DDBJ whole genome shotgun (WGS) entry which is preliminary data.</text>
</comment>